<name>A0A1M6KHE2_9FIRM</name>
<evidence type="ECO:0000313" key="2">
    <source>
        <dbReference type="Proteomes" id="UP000184386"/>
    </source>
</evidence>
<accession>A0A1M6KHE2</accession>
<evidence type="ECO:0000313" key="1">
    <source>
        <dbReference type="EMBL" id="SHJ58374.1"/>
    </source>
</evidence>
<sequence>MKIVEIAERILNCRKELEPYDIESKLTTHKEIGIEVVEDNEVLEKLRELLNQGNSIDILASATDLSNGSIIVSLNLKRPTGVDIDAYYGTDFEFDVYPTRPDYLRCISSKIKFYTCARTHTDVLENIETLDNYVIYGVVDGDTLNYINLLVRENINNNVTYHWVIKDNQLSISNLLGLCEDIALIIINKIVIFSSNINELQEILFNNLNETISDKDRSRLQTYIIMFEERDFDYLEDGTESVADWCDKIDRERNKGTICPNTDDVVIITNCLPFDKSLKDCIKVMDALGGIQFYDSQHNAELSFTQHKALQMLYAEGYTNLSVLSQASENSIGSLLWVLEITRPIGLSKKDFWGIESSEIVDTFSEDLDFICSRIIDKNGVRYIEYVVENSKSLTNYTLTLKVCNDTVNSAELFINTATDRHYIYLQNNVRLPFSRYAKLNVQKKNQKEIIPFICTVIKREAKETANQMALRCKKYLQEGKARKNVLEASKVIYQYITGETE</sequence>
<dbReference type="STRING" id="1121322.SAMN02745136_00454"/>
<dbReference type="EMBL" id="FRAC01000006">
    <property type="protein sequence ID" value="SHJ58374.1"/>
    <property type="molecule type" value="Genomic_DNA"/>
</dbReference>
<protein>
    <submittedName>
        <fullName evidence="1">Uncharacterized protein</fullName>
    </submittedName>
</protein>
<reference evidence="1 2" key="1">
    <citation type="submission" date="2016-11" db="EMBL/GenBank/DDBJ databases">
        <authorList>
            <person name="Jaros S."/>
            <person name="Januszkiewicz K."/>
            <person name="Wedrychowicz H."/>
        </authorList>
    </citation>
    <scope>NUCLEOTIDE SEQUENCE [LARGE SCALE GENOMIC DNA]</scope>
    <source>
        <strain evidence="1 2">DSM 15929</strain>
    </source>
</reference>
<dbReference type="RefSeq" id="WP_073272497.1">
    <property type="nucleotide sequence ID" value="NZ_FRAC01000006.1"/>
</dbReference>
<dbReference type="AlphaFoldDB" id="A0A1M6KHE2"/>
<gene>
    <name evidence="1" type="ORF">SAMN02745136_00454</name>
</gene>
<proteinExistence type="predicted"/>
<organism evidence="1 2">
    <name type="scientific">Anaerocolumna jejuensis DSM 15929</name>
    <dbReference type="NCBI Taxonomy" id="1121322"/>
    <lineage>
        <taxon>Bacteria</taxon>
        <taxon>Bacillati</taxon>
        <taxon>Bacillota</taxon>
        <taxon>Clostridia</taxon>
        <taxon>Lachnospirales</taxon>
        <taxon>Lachnospiraceae</taxon>
        <taxon>Anaerocolumna</taxon>
    </lineage>
</organism>
<keyword evidence="2" id="KW-1185">Reference proteome</keyword>
<dbReference type="Proteomes" id="UP000184386">
    <property type="component" value="Unassembled WGS sequence"/>
</dbReference>